<feature type="repeat" description="Solcar" evidence="9">
    <location>
        <begin position="256"/>
        <end position="342"/>
    </location>
</feature>
<proteinExistence type="inferred from homology"/>
<dbReference type="SUPFAM" id="SSF103506">
    <property type="entry name" value="Mitochondrial carrier"/>
    <property type="match status" value="1"/>
</dbReference>
<evidence type="ECO:0000256" key="1">
    <source>
        <dbReference type="ARBA" id="ARBA00004225"/>
    </source>
</evidence>
<dbReference type="AlphaFoldDB" id="A0AAD2FQU1"/>
<evidence type="ECO:0000256" key="2">
    <source>
        <dbReference type="ARBA" id="ARBA00006375"/>
    </source>
</evidence>
<dbReference type="GO" id="GO:0022857">
    <property type="term" value="F:transmembrane transporter activity"/>
    <property type="evidence" value="ECO:0007669"/>
    <property type="project" value="TreeGrafter"/>
</dbReference>
<evidence type="ECO:0000313" key="12">
    <source>
        <dbReference type="EMBL" id="CAJ1949989.1"/>
    </source>
</evidence>
<feature type="region of interest" description="Disordered" evidence="11">
    <location>
        <begin position="1"/>
        <end position="33"/>
    </location>
</feature>
<dbReference type="InterPro" id="IPR050567">
    <property type="entry name" value="Mitochondrial_Carrier"/>
</dbReference>
<evidence type="ECO:0000313" key="13">
    <source>
        <dbReference type="Proteomes" id="UP001295423"/>
    </source>
</evidence>
<dbReference type="Proteomes" id="UP001295423">
    <property type="component" value="Unassembled WGS sequence"/>
</dbReference>
<comment type="subcellular location">
    <subcellularLocation>
        <location evidence="1">Mitochondrion membrane</location>
        <topology evidence="1">Multi-pass membrane protein</topology>
    </subcellularLocation>
</comment>
<feature type="repeat" description="Solcar" evidence="9">
    <location>
        <begin position="37"/>
        <end position="127"/>
    </location>
</feature>
<dbReference type="InterPro" id="IPR023395">
    <property type="entry name" value="MCP_dom_sf"/>
</dbReference>
<evidence type="ECO:0000256" key="6">
    <source>
        <dbReference type="ARBA" id="ARBA00022989"/>
    </source>
</evidence>
<evidence type="ECO:0000256" key="7">
    <source>
        <dbReference type="ARBA" id="ARBA00023128"/>
    </source>
</evidence>
<feature type="repeat" description="Solcar" evidence="9">
    <location>
        <begin position="134"/>
        <end position="238"/>
    </location>
</feature>
<keyword evidence="6" id="KW-1133">Transmembrane helix</keyword>
<evidence type="ECO:0008006" key="14">
    <source>
        <dbReference type="Google" id="ProtNLM"/>
    </source>
</evidence>
<keyword evidence="13" id="KW-1185">Reference proteome</keyword>
<name>A0AAD2FQU1_9STRA</name>
<keyword evidence="7" id="KW-0496">Mitochondrion</keyword>
<sequence length="347" mass="37754">MTLVGTDGKDEHLANTTITQSSNDRSNDKSGGSTNPILLSHNIAGSVVAGCFSTILGHPLDTIKVHQQTKPKFAKATVLDVAKSITLEETGSKRNITRLFRGIGPPMANQMVMNTVMFTVFDSIKTIATKQNMEETSAALWSGLFAGFATACISTPTDWIKIQAQTSLVNNQTNISTGERATTTVLSILKREFVSKDNGRIQWKHATSTLYRGHLANLGREGIFTMVYLGLYDRISHVVRRQHSHQQNNNGVDEDLGMASVLMISSLTGACAWLCNYPFDTVKSIQQAVGGGSQRMTLSAVARQIYQGGGMMGFFRGAGPSTVRAMMVTSSRMVAYEKTIQLLKGYE</sequence>
<evidence type="ECO:0000256" key="8">
    <source>
        <dbReference type="ARBA" id="ARBA00023136"/>
    </source>
</evidence>
<dbReference type="PANTHER" id="PTHR45624">
    <property type="entry name" value="MITOCHONDRIAL BASIC AMINO ACIDS TRANSPORTER-RELATED"/>
    <property type="match status" value="1"/>
</dbReference>
<dbReference type="EMBL" id="CAKOGP040001759">
    <property type="protein sequence ID" value="CAJ1949989.1"/>
    <property type="molecule type" value="Genomic_DNA"/>
</dbReference>
<dbReference type="Gene3D" id="1.50.40.10">
    <property type="entry name" value="Mitochondrial carrier domain"/>
    <property type="match status" value="2"/>
</dbReference>
<evidence type="ECO:0000256" key="4">
    <source>
        <dbReference type="ARBA" id="ARBA00022692"/>
    </source>
</evidence>
<evidence type="ECO:0000256" key="5">
    <source>
        <dbReference type="ARBA" id="ARBA00022737"/>
    </source>
</evidence>
<reference evidence="12" key="1">
    <citation type="submission" date="2023-08" db="EMBL/GenBank/DDBJ databases">
        <authorList>
            <person name="Audoor S."/>
            <person name="Bilcke G."/>
        </authorList>
    </citation>
    <scope>NUCLEOTIDE SEQUENCE</scope>
</reference>
<evidence type="ECO:0000256" key="3">
    <source>
        <dbReference type="ARBA" id="ARBA00022448"/>
    </source>
</evidence>
<feature type="compositionally biased region" description="Polar residues" evidence="11">
    <location>
        <begin position="14"/>
        <end position="33"/>
    </location>
</feature>
<comment type="caution">
    <text evidence="12">The sequence shown here is derived from an EMBL/GenBank/DDBJ whole genome shotgun (WGS) entry which is preliminary data.</text>
</comment>
<dbReference type="PROSITE" id="PS50920">
    <property type="entry name" value="SOLCAR"/>
    <property type="match status" value="3"/>
</dbReference>
<dbReference type="InterPro" id="IPR018108">
    <property type="entry name" value="MCP_transmembrane"/>
</dbReference>
<comment type="similarity">
    <text evidence="2 10">Belongs to the mitochondrial carrier (TC 2.A.29) family.</text>
</comment>
<keyword evidence="4 9" id="KW-0812">Transmembrane</keyword>
<dbReference type="Pfam" id="PF00153">
    <property type="entry name" value="Mito_carr"/>
    <property type="match status" value="3"/>
</dbReference>
<evidence type="ECO:0000256" key="11">
    <source>
        <dbReference type="SAM" id="MobiDB-lite"/>
    </source>
</evidence>
<keyword evidence="5" id="KW-0677">Repeat</keyword>
<evidence type="ECO:0000256" key="9">
    <source>
        <dbReference type="PROSITE-ProRule" id="PRU00282"/>
    </source>
</evidence>
<keyword evidence="3 10" id="KW-0813">Transport</keyword>
<evidence type="ECO:0000256" key="10">
    <source>
        <dbReference type="RuleBase" id="RU000488"/>
    </source>
</evidence>
<gene>
    <name evidence="12" type="ORF">CYCCA115_LOCUS12366</name>
</gene>
<dbReference type="GO" id="GO:0031966">
    <property type="term" value="C:mitochondrial membrane"/>
    <property type="evidence" value="ECO:0007669"/>
    <property type="project" value="UniProtKB-SubCell"/>
</dbReference>
<keyword evidence="8 9" id="KW-0472">Membrane</keyword>
<accession>A0AAD2FQU1</accession>
<organism evidence="12 13">
    <name type="scientific">Cylindrotheca closterium</name>
    <dbReference type="NCBI Taxonomy" id="2856"/>
    <lineage>
        <taxon>Eukaryota</taxon>
        <taxon>Sar</taxon>
        <taxon>Stramenopiles</taxon>
        <taxon>Ochrophyta</taxon>
        <taxon>Bacillariophyta</taxon>
        <taxon>Bacillariophyceae</taxon>
        <taxon>Bacillariophycidae</taxon>
        <taxon>Bacillariales</taxon>
        <taxon>Bacillariaceae</taxon>
        <taxon>Cylindrotheca</taxon>
    </lineage>
</organism>
<protein>
    <recommendedName>
        <fullName evidence="14">ADP,ATP carrier protein</fullName>
    </recommendedName>
</protein>